<dbReference type="RefSeq" id="WP_138001636.1">
    <property type="nucleotide sequence ID" value="NZ_QGQD01000006.1"/>
</dbReference>
<feature type="compositionally biased region" description="Low complexity" evidence="1">
    <location>
        <begin position="130"/>
        <end position="145"/>
    </location>
</feature>
<reference evidence="4 5" key="1">
    <citation type="journal article" date="2019" name="Anaerobe">
        <title>Detection of Robinsoniella peoriensis in multiple bone samples of a trauma patient.</title>
        <authorList>
            <person name="Schrottner P."/>
            <person name="Hartwich K."/>
            <person name="Bunk B."/>
            <person name="Schober I."/>
            <person name="Helbig S."/>
            <person name="Rudolph W.W."/>
            <person name="Gunzer F."/>
        </authorList>
    </citation>
    <scope>NUCLEOTIDE SEQUENCE [LARGE SCALE GENOMIC DNA]</scope>
    <source>
        <strain evidence="4 5">DSM 106044</strain>
    </source>
</reference>
<feature type="region of interest" description="Disordered" evidence="1">
    <location>
        <begin position="105"/>
        <end position="149"/>
    </location>
</feature>
<evidence type="ECO:0000313" key="4">
    <source>
        <dbReference type="EMBL" id="TLD02846.1"/>
    </source>
</evidence>
<name>A0A4U8QRJ4_9FIRM</name>
<accession>A0A4U8QRJ4</accession>
<dbReference type="EMBL" id="QGQD01000006">
    <property type="protein sequence ID" value="TLD02846.1"/>
    <property type="molecule type" value="Genomic_DNA"/>
</dbReference>
<organism evidence="4 5">
    <name type="scientific">Robinsoniella peoriensis</name>
    <dbReference type="NCBI Taxonomy" id="180332"/>
    <lineage>
        <taxon>Bacteria</taxon>
        <taxon>Bacillati</taxon>
        <taxon>Bacillota</taxon>
        <taxon>Clostridia</taxon>
        <taxon>Lachnospirales</taxon>
        <taxon>Lachnospiraceae</taxon>
        <taxon>Robinsoniella</taxon>
    </lineage>
</organism>
<keyword evidence="5" id="KW-1185">Reference proteome</keyword>
<sequence>MLPIKKKNKKITKMKRFPLFNIGTLMFGIVFVYMIICIVIYLTSTHVTAYEVTAGPLSGNYRFSALALKSEKIVTAEQSGNINYYAREGSKVGAGNNVYSIGGALQTTTPATTPATTTDTPKKESETNAEGQSESSSGTESETTQVPAETEAAVDYLDSKSLSKVRSNMANFASGFNEMSFQNVYNFKADTESTVLELANEKALSDLENSDGQLSVLGSLYQAPQEGIVVYAVDEYENLTIEDIKPESFDQKNYHKQNLRLNKSVKTGDAVYKLVTDENWSLIIPLDKKLLTELTDKTTVRFRFLKDGTAFNADFSIIQNGENSYGKLDISNSVIRYAGERFVDIELVLNRETGLKIPKSAIAEKQFFKIPKEFVTENKENDNEVSILKESVGKDGKTVTKYITATVYEKTDTDYYVGTTLFKVGDYILKKDSSKKYQISETGSLQGVYNINKGYAVFREITIIDENEEYCIVSAGSSYGLSQYDRIVLNANTVNDEDIVY</sequence>
<protein>
    <submittedName>
        <fullName evidence="4">Putative membrane fusion protein</fullName>
    </submittedName>
</protein>
<evidence type="ECO:0000256" key="2">
    <source>
        <dbReference type="SAM" id="Phobius"/>
    </source>
</evidence>
<dbReference type="AlphaFoldDB" id="A0A4U8QRJ4"/>
<feature type="compositionally biased region" description="Low complexity" evidence="1">
    <location>
        <begin position="107"/>
        <end position="119"/>
    </location>
</feature>
<dbReference type="Proteomes" id="UP000306509">
    <property type="component" value="Unassembled WGS sequence"/>
</dbReference>
<feature type="domain" description="RND related barrel-sandwich hybrid" evidence="3">
    <location>
        <begin position="71"/>
        <end position="275"/>
    </location>
</feature>
<comment type="caution">
    <text evidence="4">The sequence shown here is derived from an EMBL/GenBank/DDBJ whole genome shotgun (WGS) entry which is preliminary data.</text>
</comment>
<dbReference type="STRING" id="180332.GCA_000797495_05520"/>
<feature type="transmembrane region" description="Helical" evidence="2">
    <location>
        <begin position="20"/>
        <end position="42"/>
    </location>
</feature>
<proteinExistence type="predicted"/>
<gene>
    <name evidence="4" type="ORF">DSM106044_00345</name>
</gene>
<keyword evidence="2" id="KW-1133">Transmembrane helix</keyword>
<keyword evidence="2" id="KW-0812">Transmembrane</keyword>
<evidence type="ECO:0000256" key="1">
    <source>
        <dbReference type="SAM" id="MobiDB-lite"/>
    </source>
</evidence>
<evidence type="ECO:0000313" key="5">
    <source>
        <dbReference type="Proteomes" id="UP000306509"/>
    </source>
</evidence>
<dbReference type="InterPro" id="IPR058709">
    <property type="entry name" value="BSH_RND-rel"/>
</dbReference>
<keyword evidence="2" id="KW-0472">Membrane</keyword>
<dbReference type="Pfam" id="PF26018">
    <property type="entry name" value="BSH_RND_rel"/>
    <property type="match status" value="1"/>
</dbReference>
<evidence type="ECO:0000259" key="3">
    <source>
        <dbReference type="Pfam" id="PF26018"/>
    </source>
</evidence>